<keyword evidence="2" id="KW-1185">Reference proteome</keyword>
<evidence type="ECO:0000313" key="2">
    <source>
        <dbReference type="Proteomes" id="UP001151760"/>
    </source>
</evidence>
<name>A0ABQ4XH32_9ASTR</name>
<reference evidence="1" key="2">
    <citation type="submission" date="2022-01" db="EMBL/GenBank/DDBJ databases">
        <authorList>
            <person name="Yamashiro T."/>
            <person name="Shiraishi A."/>
            <person name="Satake H."/>
            <person name="Nakayama K."/>
        </authorList>
    </citation>
    <scope>NUCLEOTIDE SEQUENCE</scope>
</reference>
<dbReference type="Proteomes" id="UP001151760">
    <property type="component" value="Unassembled WGS sequence"/>
</dbReference>
<dbReference type="InterPro" id="IPR006912">
    <property type="entry name" value="Harbinger_derived_prot"/>
</dbReference>
<proteinExistence type="predicted"/>
<evidence type="ECO:0000313" key="1">
    <source>
        <dbReference type="EMBL" id="GJS64514.1"/>
    </source>
</evidence>
<dbReference type="EMBL" id="BQNB010009511">
    <property type="protein sequence ID" value="GJS64514.1"/>
    <property type="molecule type" value="Genomic_DNA"/>
</dbReference>
<dbReference type="PANTHER" id="PTHR47150:SF5">
    <property type="entry name" value="OS07G0546750 PROTEIN"/>
    <property type="match status" value="1"/>
</dbReference>
<accession>A0ABQ4XH32</accession>
<dbReference type="Pfam" id="PF04827">
    <property type="entry name" value="Plant_tran"/>
    <property type="match status" value="1"/>
</dbReference>
<comment type="caution">
    <text evidence="1">The sequence shown here is derived from an EMBL/GenBank/DDBJ whole genome shotgun (WGS) entry which is preliminary data.</text>
</comment>
<reference evidence="1" key="1">
    <citation type="journal article" date="2022" name="Int. J. Mol. Sci.">
        <title>Draft Genome of Tanacetum Coccineum: Genomic Comparison of Closely Related Tanacetum-Family Plants.</title>
        <authorList>
            <person name="Yamashiro T."/>
            <person name="Shiraishi A."/>
            <person name="Nakayama K."/>
            <person name="Satake H."/>
        </authorList>
    </citation>
    <scope>NUCLEOTIDE SEQUENCE</scope>
</reference>
<gene>
    <name evidence="1" type="ORF">Tco_0679078</name>
</gene>
<organism evidence="1 2">
    <name type="scientific">Tanacetum coccineum</name>
    <dbReference type="NCBI Taxonomy" id="301880"/>
    <lineage>
        <taxon>Eukaryota</taxon>
        <taxon>Viridiplantae</taxon>
        <taxon>Streptophyta</taxon>
        <taxon>Embryophyta</taxon>
        <taxon>Tracheophyta</taxon>
        <taxon>Spermatophyta</taxon>
        <taxon>Magnoliopsida</taxon>
        <taxon>eudicotyledons</taxon>
        <taxon>Gunneridae</taxon>
        <taxon>Pentapetalae</taxon>
        <taxon>asterids</taxon>
        <taxon>campanulids</taxon>
        <taxon>Asterales</taxon>
        <taxon>Asteraceae</taxon>
        <taxon>Asteroideae</taxon>
        <taxon>Anthemideae</taxon>
        <taxon>Anthemidinae</taxon>
        <taxon>Tanacetum</taxon>
    </lineage>
</organism>
<dbReference type="PANTHER" id="PTHR47150">
    <property type="entry name" value="OS12G0169200 PROTEIN"/>
    <property type="match status" value="1"/>
</dbReference>
<sequence>MKCTSTIRQLAYGTVPDALDEYLQMRHATSRLSLEHFCRSVMEIFVLEFLRKPTISDVEKPYRRHEEKHGLRGIPGSLYYTDWAWFGCPIAHKAQYCRLDHGPDPFILLEAVASEDLWIWNALLC</sequence>
<protein>
    <submittedName>
        <fullName evidence="1">ALP1-like protein</fullName>
    </submittedName>
</protein>